<reference evidence="2 3" key="1">
    <citation type="submission" date="2019-10" db="EMBL/GenBank/DDBJ databases">
        <title>Genome sequence of Luteimicrobium xylanilyticum HY-24.</title>
        <authorList>
            <person name="Kim D.Y."/>
            <person name="Park H.-Y."/>
        </authorList>
    </citation>
    <scope>NUCLEOTIDE SEQUENCE [LARGE SCALE GENOMIC DNA]</scope>
    <source>
        <strain evidence="2 3">HY-24</strain>
    </source>
</reference>
<dbReference type="Proteomes" id="UP000326702">
    <property type="component" value="Chromosome"/>
</dbReference>
<evidence type="ECO:0000313" key="3">
    <source>
        <dbReference type="Proteomes" id="UP000326702"/>
    </source>
</evidence>
<organism evidence="2 3">
    <name type="scientific">Luteimicrobium xylanilyticum</name>
    <dbReference type="NCBI Taxonomy" id="1133546"/>
    <lineage>
        <taxon>Bacteria</taxon>
        <taxon>Bacillati</taxon>
        <taxon>Actinomycetota</taxon>
        <taxon>Actinomycetes</taxon>
        <taxon>Micrococcales</taxon>
        <taxon>Luteimicrobium</taxon>
    </lineage>
</organism>
<gene>
    <name evidence="2" type="ORF">KDY119_02948</name>
</gene>
<protein>
    <recommendedName>
        <fullName evidence="4">Pyridoxamine 5'-phosphate oxidase putative domain-containing protein</fullName>
    </recommendedName>
</protein>
<evidence type="ECO:0000313" key="2">
    <source>
        <dbReference type="EMBL" id="QFU99417.1"/>
    </source>
</evidence>
<keyword evidence="3" id="KW-1185">Reference proteome</keyword>
<name>A0A5P9QDF9_9MICO</name>
<accession>A0A5P9QDF9</accession>
<dbReference type="SUPFAM" id="SSF50475">
    <property type="entry name" value="FMN-binding split barrel"/>
    <property type="match status" value="1"/>
</dbReference>
<evidence type="ECO:0000256" key="1">
    <source>
        <dbReference type="SAM" id="MobiDB-lite"/>
    </source>
</evidence>
<dbReference type="OrthoDB" id="162914at2"/>
<feature type="region of interest" description="Disordered" evidence="1">
    <location>
        <begin position="1"/>
        <end position="21"/>
    </location>
</feature>
<dbReference type="KEGG" id="lxl:KDY119_02948"/>
<evidence type="ECO:0008006" key="4">
    <source>
        <dbReference type="Google" id="ProtNLM"/>
    </source>
</evidence>
<dbReference type="Gene3D" id="2.30.110.10">
    <property type="entry name" value="Electron Transport, Fmn-binding Protein, Chain A"/>
    <property type="match status" value="1"/>
</dbReference>
<dbReference type="EMBL" id="CP045529">
    <property type="protein sequence ID" value="QFU99417.1"/>
    <property type="molecule type" value="Genomic_DNA"/>
</dbReference>
<dbReference type="RefSeq" id="WP_051136268.1">
    <property type="nucleotide sequence ID" value="NZ_BAABIH010000008.1"/>
</dbReference>
<proteinExistence type="predicted"/>
<sequence>MAWCARSPSRSPARGYLRHSSTPPEHAVVATVLVYPRDAPQRYLEIRGDVTLVDDPDSQLIHDLVRTFTGAERYTGDEGTDNERVIVRVTPRRVVWRV</sequence>
<dbReference type="AlphaFoldDB" id="A0A5P9QDF9"/>
<dbReference type="InterPro" id="IPR012349">
    <property type="entry name" value="Split_barrel_FMN-bd"/>
</dbReference>